<feature type="domain" description="Polysaccharide export protein N-terminal" evidence="2">
    <location>
        <begin position="39"/>
        <end position="112"/>
    </location>
</feature>
<evidence type="ECO:0000259" key="2">
    <source>
        <dbReference type="Pfam" id="PF02563"/>
    </source>
</evidence>
<dbReference type="InterPro" id="IPR049712">
    <property type="entry name" value="Poly_export"/>
</dbReference>
<proteinExistence type="predicted"/>
<dbReference type="EMBL" id="JBHSMQ010000001">
    <property type="protein sequence ID" value="MFC5453470.1"/>
    <property type="molecule type" value="Genomic_DNA"/>
</dbReference>
<evidence type="ECO:0000313" key="3">
    <source>
        <dbReference type="EMBL" id="MFC5453470.1"/>
    </source>
</evidence>
<reference evidence="4" key="1">
    <citation type="journal article" date="2019" name="Int. J. Syst. Evol. Microbiol.">
        <title>The Global Catalogue of Microorganisms (GCM) 10K type strain sequencing project: providing services to taxonomists for standard genome sequencing and annotation.</title>
        <authorList>
            <consortium name="The Broad Institute Genomics Platform"/>
            <consortium name="The Broad Institute Genome Sequencing Center for Infectious Disease"/>
            <person name="Wu L."/>
            <person name="Ma J."/>
        </authorList>
    </citation>
    <scope>NUCLEOTIDE SEQUENCE [LARGE SCALE GENOMIC DNA]</scope>
    <source>
        <strain evidence="4">CGMCC 4.1469</strain>
    </source>
</reference>
<dbReference type="RefSeq" id="WP_377162579.1">
    <property type="nucleotide sequence ID" value="NZ_JBHSMQ010000001.1"/>
</dbReference>
<dbReference type="InterPro" id="IPR003715">
    <property type="entry name" value="Poly_export_N"/>
</dbReference>
<keyword evidence="1" id="KW-0732">Signal</keyword>
<protein>
    <submittedName>
        <fullName evidence="3">Polysaccharide biosynthesis/export family protein</fullName>
    </submittedName>
</protein>
<comment type="caution">
    <text evidence="3">The sequence shown here is derived from an EMBL/GenBank/DDBJ whole genome shotgun (WGS) entry which is preliminary data.</text>
</comment>
<dbReference type="Proteomes" id="UP001596052">
    <property type="component" value="Unassembled WGS sequence"/>
</dbReference>
<dbReference type="Gene3D" id="3.30.1950.10">
    <property type="entry name" value="wza like domain"/>
    <property type="match status" value="1"/>
</dbReference>
<dbReference type="PANTHER" id="PTHR33619:SF3">
    <property type="entry name" value="POLYSACCHARIDE EXPORT PROTEIN GFCE-RELATED"/>
    <property type="match status" value="1"/>
</dbReference>
<dbReference type="Gene3D" id="3.10.560.10">
    <property type="entry name" value="Outer membrane lipoprotein wza domain like"/>
    <property type="match status" value="1"/>
</dbReference>
<organism evidence="3 4">
    <name type="scientific">Prosthecobacter fluviatilis</name>
    <dbReference type="NCBI Taxonomy" id="445931"/>
    <lineage>
        <taxon>Bacteria</taxon>
        <taxon>Pseudomonadati</taxon>
        <taxon>Verrucomicrobiota</taxon>
        <taxon>Verrucomicrobiia</taxon>
        <taxon>Verrucomicrobiales</taxon>
        <taxon>Verrucomicrobiaceae</taxon>
        <taxon>Prosthecobacter</taxon>
    </lineage>
</organism>
<keyword evidence="4" id="KW-1185">Reference proteome</keyword>
<gene>
    <name evidence="3" type="ORF">ACFQDI_01275</name>
</gene>
<name>A0ABW0KJJ8_9BACT</name>
<accession>A0ABW0KJJ8</accession>
<sequence>MSLRRIVLLVSAATGLSMCSNENVPLVPPSKLNLVKNNQVASKVVFQPGDKLELYVEEDPSFNGDYIVRPGGYILIPKIGRLKVEGLDRDGAEQVLTQALQRSQLTKAKVLVEHVSGNYDRPGPPGVPKIMVFMTGQVARSGAHYLPVTDGKSIGLYEALLISGGLSKFAQLGKVEVFRSDANGRRTRTMIDLRPIRDGLEDDPPVADGDIINVSEKVFGF</sequence>
<dbReference type="Pfam" id="PF02563">
    <property type="entry name" value="Poly_export"/>
    <property type="match status" value="1"/>
</dbReference>
<evidence type="ECO:0000256" key="1">
    <source>
        <dbReference type="ARBA" id="ARBA00022729"/>
    </source>
</evidence>
<dbReference type="PANTHER" id="PTHR33619">
    <property type="entry name" value="POLYSACCHARIDE EXPORT PROTEIN GFCE-RELATED"/>
    <property type="match status" value="1"/>
</dbReference>
<evidence type="ECO:0000313" key="4">
    <source>
        <dbReference type="Proteomes" id="UP001596052"/>
    </source>
</evidence>